<comment type="caution">
    <text evidence="3">The sequence shown here is derived from an EMBL/GenBank/DDBJ whole genome shotgun (WGS) entry which is preliminary data.</text>
</comment>
<keyword evidence="3" id="KW-0969">Cilium</keyword>
<evidence type="ECO:0000259" key="2">
    <source>
        <dbReference type="Pfam" id="PF02120"/>
    </source>
</evidence>
<keyword evidence="3" id="KW-0282">Flagellum</keyword>
<evidence type="ECO:0000313" key="4">
    <source>
        <dbReference type="Proteomes" id="UP000196317"/>
    </source>
</evidence>
<protein>
    <submittedName>
        <fullName evidence="3">Flagellar hook-length control protein FliK</fullName>
    </submittedName>
</protein>
<sequence length="466" mass="52749">MQAYTAKNNVDLLAPAATKKPAAAKKSQNNGEFLSMVLDAAASKANSGQKITEKDVKEIVKTVDIQKETIEKAQNESVAKISAALEENLDEDTKNELYENANFMQLLQVLEILNGNEKVSKFPNFSDKIANFLSVPQNVEELSNVKSVSDLIDLAKKFDLGLENIEISNEDVPKLNEMFKNLGKQEFFTPIKTEDKPFYLKELKNEVEQTIIKNEPKEVVKLDTLLKEVVANPVSEVKNLVKEEPKKLDDSEVKLDDELVDVEPEEQPKEPKVKVNLHEQKAQKAPTLESLLFPEREQMSEAEPSEETFSSDNKSELNQMVKDIANSAKHQLQTKAEIKETLSNFSSTLKEQVQNYKAPITRFNITLNPLNLGEVEITMVNRGNNLHVNFSSTTATMNLFLQNQAEFKNSLVNMGFTELEMNFSDQNQRQEKREQAKNKYSSNQSDESENTQAEQSLLELVIPRYI</sequence>
<keyword evidence="3" id="KW-0966">Cell projection</keyword>
<feature type="domain" description="Flagellar hook-length control protein-like C-terminal" evidence="2">
    <location>
        <begin position="352"/>
        <end position="430"/>
    </location>
</feature>
<dbReference type="Gene3D" id="3.30.750.140">
    <property type="match status" value="1"/>
</dbReference>
<dbReference type="EMBL" id="NDYN01000006">
    <property type="protein sequence ID" value="OUT07455.1"/>
    <property type="molecule type" value="Genomic_DNA"/>
</dbReference>
<evidence type="ECO:0000256" key="1">
    <source>
        <dbReference type="SAM" id="MobiDB-lite"/>
    </source>
</evidence>
<gene>
    <name evidence="3" type="ORF">B9N65_07535</name>
</gene>
<proteinExistence type="predicted"/>
<organism evidence="3 4">
    <name type="scientific">Campylobacter concisus</name>
    <dbReference type="NCBI Taxonomy" id="199"/>
    <lineage>
        <taxon>Bacteria</taxon>
        <taxon>Pseudomonadati</taxon>
        <taxon>Campylobacterota</taxon>
        <taxon>Epsilonproteobacteria</taxon>
        <taxon>Campylobacterales</taxon>
        <taxon>Campylobacteraceae</taxon>
        <taxon>Campylobacter</taxon>
    </lineage>
</organism>
<dbReference type="InterPro" id="IPR021136">
    <property type="entry name" value="Flagellar_hook_control-like_C"/>
</dbReference>
<dbReference type="Proteomes" id="UP000196317">
    <property type="component" value="Unassembled WGS sequence"/>
</dbReference>
<accession>A0A1Y5MP34</accession>
<reference evidence="3 4" key="1">
    <citation type="submission" date="2017-04" db="EMBL/GenBank/DDBJ databases">
        <title>Complete genome of Campylobacter concisus ATCC 33237T and draft genomes for an additional eight well characterized C. concisus strains.</title>
        <authorList>
            <person name="Cornelius A.J."/>
            <person name="Miller W.G."/>
            <person name="Lastovica A.J."/>
            <person name="On S.L."/>
            <person name="French N.P."/>
            <person name="Vandenberg O."/>
            <person name="Biggs P.J."/>
        </authorList>
    </citation>
    <scope>NUCLEOTIDE SEQUENCE [LARGE SCALE GENOMIC DNA]</scope>
    <source>
        <strain evidence="3 4">CCUG 19995</strain>
    </source>
</reference>
<dbReference type="InterPro" id="IPR038610">
    <property type="entry name" value="FliK-like_C_sf"/>
</dbReference>
<evidence type="ECO:0000313" key="3">
    <source>
        <dbReference type="EMBL" id="OUT07455.1"/>
    </source>
</evidence>
<feature type="compositionally biased region" description="Polar residues" evidence="1">
    <location>
        <begin position="438"/>
        <end position="455"/>
    </location>
</feature>
<name>A0A1Y5MP34_9BACT</name>
<dbReference type="Pfam" id="PF02120">
    <property type="entry name" value="Flg_hook"/>
    <property type="match status" value="1"/>
</dbReference>
<dbReference type="AlphaFoldDB" id="A0A1Y5MP34"/>
<feature type="region of interest" description="Disordered" evidence="1">
    <location>
        <begin position="424"/>
        <end position="455"/>
    </location>
</feature>
<feature type="compositionally biased region" description="Basic and acidic residues" evidence="1">
    <location>
        <begin position="428"/>
        <end position="437"/>
    </location>
</feature>